<dbReference type="PANTHER" id="PTHR33479">
    <property type="entry name" value="BOWMAN-BIRK TYPE BRAN TRYPSIN INHIBITOR"/>
    <property type="match status" value="1"/>
</dbReference>
<keyword evidence="2 6" id="KW-0646">Protease inhibitor</keyword>
<evidence type="ECO:0000256" key="6">
    <source>
        <dbReference type="RuleBase" id="RU003856"/>
    </source>
</evidence>
<keyword evidence="4 5" id="KW-1015">Disulfide bond</keyword>
<dbReference type="SUPFAM" id="SSF57247">
    <property type="entry name" value="Bowman-Birk inhibitor, BBI"/>
    <property type="match status" value="1"/>
</dbReference>
<evidence type="ECO:0000256" key="3">
    <source>
        <dbReference type="ARBA" id="ARBA00022900"/>
    </source>
</evidence>
<dbReference type="Pfam" id="PF00228">
    <property type="entry name" value="Bowman-Birk_leg"/>
    <property type="match status" value="2"/>
</dbReference>
<feature type="disulfide bond" evidence="5">
    <location>
        <begin position="42"/>
        <end position="95"/>
    </location>
</feature>
<dbReference type="Gene3D" id="2.10.69.10">
    <property type="entry name" value="Cysteine Protease (Bromelain) Inhibitor, subunit H"/>
    <property type="match status" value="1"/>
</dbReference>
<dbReference type="InterPro" id="IPR035995">
    <property type="entry name" value="Bowman-Birk_prot_inh"/>
</dbReference>
<proteinExistence type="inferred from homology"/>
<feature type="domain" description="Bowman-Birk serine protease inhibitors family" evidence="8">
    <location>
        <begin position="42"/>
        <end position="95"/>
    </location>
</feature>
<organism evidence="9 10">
    <name type="scientific">Aristolochia fimbriata</name>
    <name type="common">White veined hardy Dutchman's pipe vine</name>
    <dbReference type="NCBI Taxonomy" id="158543"/>
    <lineage>
        <taxon>Eukaryota</taxon>
        <taxon>Viridiplantae</taxon>
        <taxon>Streptophyta</taxon>
        <taxon>Embryophyta</taxon>
        <taxon>Tracheophyta</taxon>
        <taxon>Spermatophyta</taxon>
        <taxon>Magnoliopsida</taxon>
        <taxon>Magnoliidae</taxon>
        <taxon>Piperales</taxon>
        <taxon>Aristolochiaceae</taxon>
        <taxon>Aristolochia</taxon>
    </lineage>
</organism>
<evidence type="ECO:0000256" key="5">
    <source>
        <dbReference type="PIRSR" id="PIRSR600877-51"/>
    </source>
</evidence>
<dbReference type="InterPro" id="IPR000877">
    <property type="entry name" value="Prot_inh_BBI"/>
</dbReference>
<feature type="disulfide bond" evidence="5">
    <location>
        <begin position="74"/>
        <end position="82"/>
    </location>
</feature>
<feature type="disulfide bond" evidence="5">
    <location>
        <begin position="46"/>
        <end position="91"/>
    </location>
</feature>
<dbReference type="EMBL" id="JAINDJ010000004">
    <property type="protein sequence ID" value="KAG9451317.1"/>
    <property type="molecule type" value="Genomic_DNA"/>
</dbReference>
<accession>A0AAV7EUK1</accession>
<dbReference type="GO" id="GO:0004867">
    <property type="term" value="F:serine-type endopeptidase inhibitor activity"/>
    <property type="evidence" value="ECO:0007669"/>
    <property type="project" value="UniProtKB-KW"/>
</dbReference>
<evidence type="ECO:0000256" key="7">
    <source>
        <dbReference type="SAM" id="SignalP"/>
    </source>
</evidence>
<dbReference type="GO" id="GO:0005576">
    <property type="term" value="C:extracellular region"/>
    <property type="evidence" value="ECO:0007669"/>
    <property type="project" value="InterPro"/>
</dbReference>
<reference evidence="9 10" key="1">
    <citation type="submission" date="2021-07" db="EMBL/GenBank/DDBJ databases">
        <title>The Aristolochia fimbriata genome: insights into angiosperm evolution, floral development and chemical biosynthesis.</title>
        <authorList>
            <person name="Jiao Y."/>
        </authorList>
    </citation>
    <scope>NUCLEOTIDE SEQUENCE [LARGE SCALE GENOMIC DNA]</scope>
    <source>
        <strain evidence="9">IBCAS-2021</strain>
        <tissue evidence="9">Leaf</tissue>
    </source>
</reference>
<keyword evidence="3 6" id="KW-0722">Serine protease inhibitor</keyword>
<evidence type="ECO:0000256" key="1">
    <source>
        <dbReference type="ARBA" id="ARBA00008506"/>
    </source>
</evidence>
<comment type="similarity">
    <text evidence="1 6">Belongs to the Bowman-Birk serine protease inhibitor family.</text>
</comment>
<dbReference type="AlphaFoldDB" id="A0AAV7EUK1"/>
<evidence type="ECO:0000259" key="8">
    <source>
        <dbReference type="SMART" id="SM00269"/>
    </source>
</evidence>
<keyword evidence="7" id="KW-0732">Signal</keyword>
<comment type="caution">
    <text evidence="9">The sequence shown here is derived from an EMBL/GenBank/DDBJ whole genome shotgun (WGS) entry which is preliminary data.</text>
</comment>
<dbReference type="Proteomes" id="UP000825729">
    <property type="component" value="Unassembled WGS sequence"/>
</dbReference>
<dbReference type="SMART" id="SM00269">
    <property type="entry name" value="BowB"/>
    <property type="match status" value="1"/>
</dbReference>
<name>A0AAV7EUK1_ARIFI</name>
<feature type="disulfide bond" evidence="5">
    <location>
        <begin position="69"/>
        <end position="84"/>
    </location>
</feature>
<gene>
    <name evidence="9" type="ORF">H6P81_011282</name>
</gene>
<evidence type="ECO:0000256" key="2">
    <source>
        <dbReference type="ARBA" id="ARBA00022690"/>
    </source>
</evidence>
<evidence type="ECO:0000313" key="9">
    <source>
        <dbReference type="EMBL" id="KAG9451317.1"/>
    </source>
</evidence>
<feature type="signal peptide" evidence="7">
    <location>
        <begin position="1"/>
        <end position="18"/>
    </location>
</feature>
<evidence type="ECO:0000313" key="10">
    <source>
        <dbReference type="Proteomes" id="UP000825729"/>
    </source>
</evidence>
<dbReference type="CDD" id="cd00023">
    <property type="entry name" value="BBI"/>
    <property type="match status" value="1"/>
</dbReference>
<feature type="disulfide bond" evidence="5">
    <location>
        <begin position="43"/>
        <end position="58"/>
    </location>
</feature>
<keyword evidence="10" id="KW-1185">Reference proteome</keyword>
<feature type="chain" id="PRO_5043798497" description="Bowman-Birk serine protease inhibitors family domain-containing protein" evidence="7">
    <location>
        <begin position="19"/>
        <end position="98"/>
    </location>
</feature>
<feature type="disulfide bond" evidence="5">
    <location>
        <begin position="48"/>
        <end position="56"/>
    </location>
</feature>
<evidence type="ECO:0000256" key="4">
    <source>
        <dbReference type="ARBA" id="ARBA00023157"/>
    </source>
</evidence>
<sequence length="98" mass="10728">MKSSSIVILMIAVVLAMAASTNQFQFFQGDAAVSVSSNDASCCEKCTCAYSEPPKCRCLDVKSYCHESCKLCRCTKSIPPQCSCMDIEDHCQHSCKNK</sequence>
<feature type="disulfide bond" evidence="5">
    <location>
        <begin position="65"/>
        <end position="72"/>
    </location>
</feature>
<protein>
    <recommendedName>
        <fullName evidence="8">Bowman-Birk serine protease inhibitors family domain-containing protein</fullName>
    </recommendedName>
</protein>
<dbReference type="PANTHER" id="PTHR33479:SF19">
    <property type="entry name" value="BOWMAN-BIRK TYPE PROTEINASE INHIBITOR C-II"/>
    <property type="match status" value="1"/>
</dbReference>